<accession>A0A438EDA2</accession>
<dbReference type="InterPro" id="IPR038765">
    <property type="entry name" value="Papain-like_cys_pep_sf"/>
</dbReference>
<name>A0A438EDA2_VITVI</name>
<comment type="caution">
    <text evidence="5">The sequence shown here is derived from an EMBL/GenBank/DDBJ whole genome shotgun (WGS) entry which is preliminary data.</text>
</comment>
<dbReference type="GO" id="GO:0008234">
    <property type="term" value="F:cysteine-type peptidase activity"/>
    <property type="evidence" value="ECO:0007669"/>
    <property type="project" value="InterPro"/>
</dbReference>
<evidence type="ECO:0000256" key="2">
    <source>
        <dbReference type="ARBA" id="ARBA00022670"/>
    </source>
</evidence>
<sequence length="157" mass="18256">MDLKQAAALAFGEDLDASCLHFYDLRNQVVDAYCRLLQYEHELKTKLFLSPYIAEMVIHSQAKHLVREAVIGRFEPHVYQMDIPYVNVNEAKVILWLAAHKKEVSPYDLRTFNFLTPDVPLQPNEHDCGVFVMKFMELWSMGGFSKSIDVVCRRNYL</sequence>
<dbReference type="GO" id="GO:0006508">
    <property type="term" value="P:proteolysis"/>
    <property type="evidence" value="ECO:0007669"/>
    <property type="project" value="UniProtKB-KW"/>
</dbReference>
<dbReference type="EMBL" id="QGNW01001311">
    <property type="protein sequence ID" value="RVW45811.1"/>
    <property type="molecule type" value="Genomic_DNA"/>
</dbReference>
<proteinExistence type="inferred from homology"/>
<evidence type="ECO:0000313" key="6">
    <source>
        <dbReference type="Proteomes" id="UP000288805"/>
    </source>
</evidence>
<feature type="domain" description="Ubiquitin-like protease family profile" evidence="4">
    <location>
        <begin position="102"/>
        <end position="147"/>
    </location>
</feature>
<gene>
    <name evidence="5" type="ORF">CK203_086238</name>
</gene>
<dbReference type="Gene3D" id="3.40.395.10">
    <property type="entry name" value="Adenoviral Proteinase, Chain A"/>
    <property type="match status" value="1"/>
</dbReference>
<keyword evidence="2" id="KW-0645">Protease</keyword>
<dbReference type="AlphaFoldDB" id="A0A438EDA2"/>
<reference evidence="5 6" key="1">
    <citation type="journal article" date="2018" name="PLoS Genet.">
        <title>Population sequencing reveals clonal diversity and ancestral inbreeding in the grapevine cultivar Chardonnay.</title>
        <authorList>
            <person name="Roach M.J."/>
            <person name="Johnson D.L."/>
            <person name="Bohlmann J."/>
            <person name="van Vuuren H.J."/>
            <person name="Jones S.J."/>
            <person name="Pretorius I.S."/>
            <person name="Schmidt S.A."/>
            <person name="Borneman A.R."/>
        </authorList>
    </citation>
    <scope>NUCLEOTIDE SEQUENCE [LARGE SCALE GENOMIC DNA]</scope>
    <source>
        <strain evidence="6">cv. Chardonnay</strain>
        <tissue evidence="5">Leaf</tissue>
    </source>
</reference>
<dbReference type="SUPFAM" id="SSF54001">
    <property type="entry name" value="Cysteine proteinases"/>
    <property type="match status" value="1"/>
</dbReference>
<dbReference type="Pfam" id="PF02902">
    <property type="entry name" value="Peptidase_C48"/>
    <property type="match status" value="1"/>
</dbReference>
<evidence type="ECO:0000256" key="1">
    <source>
        <dbReference type="ARBA" id="ARBA00005234"/>
    </source>
</evidence>
<organism evidence="5 6">
    <name type="scientific">Vitis vinifera</name>
    <name type="common">Grape</name>
    <dbReference type="NCBI Taxonomy" id="29760"/>
    <lineage>
        <taxon>Eukaryota</taxon>
        <taxon>Viridiplantae</taxon>
        <taxon>Streptophyta</taxon>
        <taxon>Embryophyta</taxon>
        <taxon>Tracheophyta</taxon>
        <taxon>Spermatophyta</taxon>
        <taxon>Magnoliopsida</taxon>
        <taxon>eudicotyledons</taxon>
        <taxon>Gunneridae</taxon>
        <taxon>Pentapetalae</taxon>
        <taxon>rosids</taxon>
        <taxon>Vitales</taxon>
        <taxon>Vitaceae</taxon>
        <taxon>Viteae</taxon>
        <taxon>Vitis</taxon>
    </lineage>
</organism>
<evidence type="ECO:0000313" key="5">
    <source>
        <dbReference type="EMBL" id="RVW45811.1"/>
    </source>
</evidence>
<dbReference type="InterPro" id="IPR003653">
    <property type="entry name" value="Peptidase_C48_C"/>
</dbReference>
<evidence type="ECO:0000259" key="4">
    <source>
        <dbReference type="Pfam" id="PF02902"/>
    </source>
</evidence>
<dbReference type="Proteomes" id="UP000288805">
    <property type="component" value="Unassembled WGS sequence"/>
</dbReference>
<comment type="similarity">
    <text evidence="1">Belongs to the peptidase C48 family.</text>
</comment>
<keyword evidence="3" id="KW-0378">Hydrolase</keyword>
<evidence type="ECO:0000256" key="3">
    <source>
        <dbReference type="ARBA" id="ARBA00022801"/>
    </source>
</evidence>
<protein>
    <recommendedName>
        <fullName evidence="4">Ubiquitin-like protease family profile domain-containing protein</fullName>
    </recommendedName>
</protein>